<dbReference type="GO" id="GO:0004601">
    <property type="term" value="F:peroxidase activity"/>
    <property type="evidence" value="ECO:0007669"/>
    <property type="project" value="TreeGrafter"/>
</dbReference>
<accession>A0A519BLW1</accession>
<keyword evidence="4 9" id="KW-0479">Metal-binding</keyword>
<evidence type="ECO:0000256" key="10">
    <source>
        <dbReference type="PIRSR" id="PIRSR005023-1"/>
    </source>
</evidence>
<evidence type="ECO:0000256" key="5">
    <source>
        <dbReference type="ARBA" id="ARBA00023002"/>
    </source>
</evidence>
<keyword evidence="6 9" id="KW-0408">Iron</keyword>
<protein>
    <recommendedName>
        <fullName evidence="9">Carbon monoxide dehydrogenase</fullName>
        <ecNumber evidence="9">1.2.7.4</ecNumber>
    </recommendedName>
</protein>
<feature type="binding site" evidence="10">
    <location>
        <position position="45"/>
    </location>
    <ligand>
        <name>[4Fe-4S] cluster</name>
        <dbReference type="ChEBI" id="CHEBI:49883"/>
        <label>2</label>
    </ligand>
</feature>
<reference evidence="11 12" key="1">
    <citation type="journal article" date="2019" name="ISME J.">
        <title>Insights into ecological role of a new deltaproteobacterial order Candidatus Acidulodesulfobacterales by metagenomics and metatranscriptomics.</title>
        <authorList>
            <person name="Tan S."/>
            <person name="Liu J."/>
            <person name="Fang Y."/>
            <person name="Hedlund B.P."/>
            <person name="Lian Z.H."/>
            <person name="Huang L.Y."/>
            <person name="Li J.T."/>
            <person name="Huang L.N."/>
            <person name="Li W.J."/>
            <person name="Jiang H.C."/>
            <person name="Dong H.L."/>
            <person name="Shu W.S."/>
        </authorList>
    </citation>
    <scope>NUCLEOTIDE SEQUENCE [LARGE SCALE GENOMIC DNA]</scope>
    <source>
        <strain evidence="11">AP1</strain>
    </source>
</reference>
<dbReference type="Proteomes" id="UP000319296">
    <property type="component" value="Unassembled WGS sequence"/>
</dbReference>
<dbReference type="InterPro" id="IPR011254">
    <property type="entry name" value="Prismane-like_sf"/>
</dbReference>
<evidence type="ECO:0000313" key="12">
    <source>
        <dbReference type="Proteomes" id="UP000319296"/>
    </source>
</evidence>
<dbReference type="Pfam" id="PF03063">
    <property type="entry name" value="Prismane"/>
    <property type="match status" value="1"/>
</dbReference>
<dbReference type="CDD" id="cd01915">
    <property type="entry name" value="CODH"/>
    <property type="match status" value="1"/>
</dbReference>
<dbReference type="InterPro" id="IPR004137">
    <property type="entry name" value="HCP/CODH"/>
</dbReference>
<evidence type="ECO:0000256" key="9">
    <source>
        <dbReference type="PIRNR" id="PIRNR005023"/>
    </source>
</evidence>
<dbReference type="EC" id="1.2.7.4" evidence="9"/>
<name>A0A519BLW1_9DELT</name>
<dbReference type="PIRSF" id="PIRSF005023">
    <property type="entry name" value="CODH"/>
    <property type="match status" value="1"/>
</dbReference>
<feature type="binding site" evidence="10">
    <location>
        <position position="294"/>
    </location>
    <ligand>
        <name>[Ni-4Fe-4S] cluster</name>
        <dbReference type="ChEBI" id="CHEBI:47739"/>
    </ligand>
</feature>
<feature type="binding site" evidence="10">
    <location>
        <position position="53"/>
    </location>
    <ligand>
        <name>[4Fe-4S] cluster</name>
        <dbReference type="ChEBI" id="CHEBI:49883"/>
        <label>2</label>
    </ligand>
</feature>
<dbReference type="GO" id="GO:0042542">
    <property type="term" value="P:response to hydrogen peroxide"/>
    <property type="evidence" value="ECO:0007669"/>
    <property type="project" value="TreeGrafter"/>
</dbReference>
<evidence type="ECO:0000256" key="2">
    <source>
        <dbReference type="ARBA" id="ARBA00022485"/>
    </source>
</evidence>
<comment type="caution">
    <text evidence="11">The sequence shown here is derived from an EMBL/GenBank/DDBJ whole genome shotgun (WGS) entry which is preliminary data.</text>
</comment>
<dbReference type="InterPro" id="IPR010047">
    <property type="entry name" value="CODH"/>
</dbReference>
<keyword evidence="7 9" id="KW-0411">Iron-sulfur</keyword>
<dbReference type="PANTHER" id="PTHR30109:SF4">
    <property type="entry name" value="CARBON MONOXIDE DEHYDROGENASE"/>
    <property type="match status" value="1"/>
</dbReference>
<dbReference type="GO" id="GO:0043885">
    <property type="term" value="F:anaerobic carbon-monoxide dehydrogenase activity"/>
    <property type="evidence" value="ECO:0007669"/>
    <property type="project" value="UniProtKB-UniRule"/>
</dbReference>
<evidence type="ECO:0000256" key="8">
    <source>
        <dbReference type="ARBA" id="ARBA00048733"/>
    </source>
</evidence>
<feature type="binding site" evidence="10">
    <location>
        <position position="332"/>
    </location>
    <ligand>
        <name>[Ni-4Fe-4S] cluster</name>
        <dbReference type="ChEBI" id="CHEBI:47739"/>
    </ligand>
</feature>
<dbReference type="GO" id="GO:0051539">
    <property type="term" value="F:4 iron, 4 sulfur cluster binding"/>
    <property type="evidence" value="ECO:0007669"/>
    <property type="project" value="UniProtKB-UniRule"/>
</dbReference>
<dbReference type="InterPro" id="IPR016099">
    <property type="entry name" value="Prismane-like_a/b-sand"/>
</dbReference>
<dbReference type="Gene3D" id="1.20.1270.30">
    <property type="match status" value="1"/>
</dbReference>
<keyword evidence="2 9" id="KW-0004">4Fe-4S</keyword>
<dbReference type="PANTHER" id="PTHR30109">
    <property type="entry name" value="HYDROXYLAMINE REDUCTASE"/>
    <property type="match status" value="1"/>
</dbReference>
<evidence type="ECO:0000256" key="3">
    <source>
        <dbReference type="ARBA" id="ARBA00022596"/>
    </source>
</evidence>
<keyword evidence="5 9" id="KW-0560">Oxidoreductase</keyword>
<dbReference type="GO" id="GO:0016151">
    <property type="term" value="F:nickel cation binding"/>
    <property type="evidence" value="ECO:0007669"/>
    <property type="project" value="InterPro"/>
</dbReference>
<feature type="binding site" evidence="10">
    <location>
        <position position="48"/>
    </location>
    <ligand>
        <name>[4Fe-4S] cluster</name>
        <dbReference type="ChEBI" id="CHEBI:49883"/>
        <label>2</label>
    </ligand>
</feature>
<feature type="binding site" evidence="10">
    <location>
        <position position="44"/>
    </location>
    <ligand>
        <name>[4Fe-4S] cluster</name>
        <dbReference type="ChEBI" id="CHEBI:49883"/>
        <label>1</label>
        <note>ligand shared between dimeric partners</note>
    </ligand>
</feature>
<dbReference type="InterPro" id="IPR016101">
    <property type="entry name" value="CO_DH_a-bundle"/>
</dbReference>
<feature type="binding site" evidence="10">
    <location>
        <position position="260"/>
    </location>
    <ligand>
        <name>[Ni-4Fe-4S] cluster</name>
        <dbReference type="ChEBI" id="CHEBI:47739"/>
    </ligand>
</feature>
<dbReference type="AlphaFoldDB" id="A0A519BLW1"/>
<dbReference type="GO" id="GO:0006091">
    <property type="term" value="P:generation of precursor metabolites and energy"/>
    <property type="evidence" value="ECO:0007669"/>
    <property type="project" value="InterPro"/>
</dbReference>
<dbReference type="NCBIfam" id="TIGR01702">
    <property type="entry name" value="CO_DH_cata"/>
    <property type="match status" value="1"/>
</dbReference>
<sequence>MSMKTFDAVTQSLINRAEAMGIETGINRLESQLPQCGFGQLGSCCRICYMGPCRIDPFGEGASKGVCGATADVIVCRNLLREEVGGAASHVGHARHVVLAFQKMLEGKAPGYKITDRNKLMDIALRLGIKTEDKSDIEIGKEVVGKALEDISNQNGEPMNWLKLSAQSREFEMWKEQGILISNAHNEIEEAMHRTSMGNDADPVNLLLACLKMGLVDGYAGLHMATDFHDILFGTPQITTVEANIGVLDKDKVNIAIHGHNPVLSEKILEWAFKMKEEAKKSGALDINVVGVCCTGNELTMRHGVPLAAHNLQSELVLITGAVDAMVVDMQCIWPSLAMIAECFHTKLITTEPFVKIPGAIHVPFDVEHADEEAKNIVMMAIDSFKERKGEDVHIPKEKSVGFVGFSVEAIVDMLKKIDSSDPLKPIVDNIVNGNIYGVVGFVGCPSIKLRDTFMTEKMTKELLKNNVLVVTTGCTAQICIQAGLMDSSATDKYCGEGLKTVLHALGKAAGFDVPLPPVWHMGSCVDNARIGTLLGALADRIGVKISQLPVAGSAPELVQEKAISIGTWFLALGLLVHIAPSPRILGSPVATNILTKDLENITGGKVYVELDPIKAAAGIISHIKHKRTELGI</sequence>
<keyword evidence="3 10" id="KW-0533">Nickel</keyword>
<dbReference type="SUPFAM" id="SSF56821">
    <property type="entry name" value="Prismane protein-like"/>
    <property type="match status" value="1"/>
</dbReference>
<proteinExistence type="predicted"/>
<evidence type="ECO:0000256" key="7">
    <source>
        <dbReference type="ARBA" id="ARBA00023014"/>
    </source>
</evidence>
<organism evidence="11 12">
    <name type="scientific">Candidatus Acididesulfobacter diazotrophicus</name>
    <dbReference type="NCBI Taxonomy" id="2597226"/>
    <lineage>
        <taxon>Bacteria</taxon>
        <taxon>Deltaproteobacteria</taxon>
        <taxon>Candidatus Acidulodesulfobacterales</taxon>
        <taxon>Candidatus Acididesulfobacter</taxon>
    </lineage>
</organism>
<feature type="binding site" evidence="10">
    <location>
        <position position="67"/>
    </location>
    <ligand>
        <name>[4Fe-4S] cluster</name>
        <dbReference type="ChEBI" id="CHEBI:49883"/>
        <label>2</label>
    </ligand>
</feature>
<dbReference type="Gene3D" id="3.40.50.2030">
    <property type="match status" value="2"/>
</dbReference>
<feature type="binding site" evidence="10">
    <location>
        <position position="445"/>
    </location>
    <ligand>
        <name>[Ni-4Fe-4S] cluster</name>
        <dbReference type="ChEBI" id="CHEBI:47739"/>
    </ligand>
</feature>
<feature type="binding site" evidence="10">
    <location>
        <position position="475"/>
    </location>
    <ligand>
        <name>[Ni-4Fe-4S] cluster</name>
        <dbReference type="ChEBI" id="CHEBI:47739"/>
    </ligand>
</feature>
<evidence type="ECO:0000256" key="1">
    <source>
        <dbReference type="ARBA" id="ARBA00001966"/>
    </source>
</evidence>
<comment type="cofactor">
    <cofactor evidence="1">
        <name>[4Fe-4S] cluster</name>
        <dbReference type="ChEBI" id="CHEBI:49883"/>
    </cofactor>
</comment>
<feature type="binding site" evidence="10">
    <location>
        <position position="36"/>
    </location>
    <ligand>
        <name>[4Fe-4S] cluster</name>
        <dbReference type="ChEBI" id="CHEBI:49883"/>
        <label>1</label>
        <note>ligand shared between dimeric partners</note>
    </ligand>
</feature>
<comment type="catalytic activity">
    <reaction evidence="8 9">
        <text>CO + 2 oxidized [2Fe-2S]-[ferredoxin] + H2O = 2 reduced [2Fe-2S]-[ferredoxin] + CO2 + 2 H(+)</text>
        <dbReference type="Rhea" id="RHEA:21040"/>
        <dbReference type="Rhea" id="RHEA-COMP:10000"/>
        <dbReference type="Rhea" id="RHEA-COMP:10001"/>
        <dbReference type="ChEBI" id="CHEBI:15377"/>
        <dbReference type="ChEBI" id="CHEBI:15378"/>
        <dbReference type="ChEBI" id="CHEBI:16526"/>
        <dbReference type="ChEBI" id="CHEBI:17245"/>
        <dbReference type="ChEBI" id="CHEBI:33737"/>
        <dbReference type="ChEBI" id="CHEBI:33738"/>
        <dbReference type="EC" id="1.2.7.4"/>
    </reaction>
</comment>
<evidence type="ECO:0000313" key="11">
    <source>
        <dbReference type="EMBL" id="RZD18245.1"/>
    </source>
</evidence>
<dbReference type="EMBL" id="SGBB01000012">
    <property type="protein sequence ID" value="RZD18245.1"/>
    <property type="molecule type" value="Genomic_DNA"/>
</dbReference>
<feature type="binding site" evidence="10">
    <location>
        <position position="525"/>
    </location>
    <ligand>
        <name>[Ni-4Fe-4S] cluster</name>
        <dbReference type="ChEBI" id="CHEBI:47739"/>
    </ligand>
</feature>
<dbReference type="GO" id="GO:0050418">
    <property type="term" value="F:hydroxylamine reductase activity"/>
    <property type="evidence" value="ECO:0007669"/>
    <property type="project" value="TreeGrafter"/>
</dbReference>
<evidence type="ECO:0000256" key="4">
    <source>
        <dbReference type="ARBA" id="ARBA00022723"/>
    </source>
</evidence>
<gene>
    <name evidence="11" type="primary">cooS</name>
    <name evidence="11" type="ORF">EVG15_07265</name>
</gene>
<evidence type="ECO:0000256" key="6">
    <source>
        <dbReference type="ARBA" id="ARBA00023004"/>
    </source>
</evidence>